<organism evidence="1 2">
    <name type="scientific">Ditylenchus dipsaci</name>
    <dbReference type="NCBI Taxonomy" id="166011"/>
    <lineage>
        <taxon>Eukaryota</taxon>
        <taxon>Metazoa</taxon>
        <taxon>Ecdysozoa</taxon>
        <taxon>Nematoda</taxon>
        <taxon>Chromadorea</taxon>
        <taxon>Rhabditida</taxon>
        <taxon>Tylenchina</taxon>
        <taxon>Tylenchomorpha</taxon>
        <taxon>Sphaerularioidea</taxon>
        <taxon>Anguinidae</taxon>
        <taxon>Anguininae</taxon>
        <taxon>Ditylenchus</taxon>
    </lineage>
</organism>
<proteinExistence type="predicted"/>
<evidence type="ECO:0000313" key="1">
    <source>
        <dbReference type="Proteomes" id="UP000887574"/>
    </source>
</evidence>
<name>A0A915DWD9_9BILA</name>
<dbReference type="WBParaSite" id="jg24199">
    <property type="protein sequence ID" value="jg24199"/>
    <property type="gene ID" value="jg24199"/>
</dbReference>
<accession>A0A915DWD9</accession>
<protein>
    <submittedName>
        <fullName evidence="2">Uncharacterized protein</fullName>
    </submittedName>
</protein>
<sequence length="117" mass="13527">MPISTCDIYQYTIYLQTKTIKTISQASTEHRSNFYTKTLEANHSYKPEPTVYRPSSQPLDATTTYRNGFTYKKDAEIVKPIRQKAELSSTVVLSMQTLCTEAISRDWLTKFAQLNWC</sequence>
<dbReference type="Proteomes" id="UP000887574">
    <property type="component" value="Unplaced"/>
</dbReference>
<evidence type="ECO:0000313" key="2">
    <source>
        <dbReference type="WBParaSite" id="jg24199"/>
    </source>
</evidence>
<reference evidence="2" key="1">
    <citation type="submission" date="2022-11" db="UniProtKB">
        <authorList>
            <consortium name="WormBaseParasite"/>
        </authorList>
    </citation>
    <scope>IDENTIFICATION</scope>
</reference>
<dbReference type="AlphaFoldDB" id="A0A915DWD9"/>
<keyword evidence="1" id="KW-1185">Reference proteome</keyword>